<keyword evidence="1" id="KW-0732">Signal</keyword>
<protein>
    <submittedName>
        <fullName evidence="2">Uncharacterized protein</fullName>
    </submittedName>
</protein>
<feature type="signal peptide" evidence="1">
    <location>
        <begin position="1"/>
        <end position="19"/>
    </location>
</feature>
<dbReference type="GeneID" id="87839524"/>
<dbReference type="AlphaFoldDB" id="A0AAE0H6Q1"/>
<dbReference type="Proteomes" id="UP001278766">
    <property type="component" value="Unassembled WGS sequence"/>
</dbReference>
<feature type="chain" id="PRO_5042216203" evidence="1">
    <location>
        <begin position="20"/>
        <end position="119"/>
    </location>
</feature>
<name>A0AAE0H6Q1_9PEZI</name>
<organism evidence="2 3">
    <name type="scientific">Chaetomium fimeti</name>
    <dbReference type="NCBI Taxonomy" id="1854472"/>
    <lineage>
        <taxon>Eukaryota</taxon>
        <taxon>Fungi</taxon>
        <taxon>Dikarya</taxon>
        <taxon>Ascomycota</taxon>
        <taxon>Pezizomycotina</taxon>
        <taxon>Sordariomycetes</taxon>
        <taxon>Sordariomycetidae</taxon>
        <taxon>Sordariales</taxon>
        <taxon>Chaetomiaceae</taxon>
        <taxon>Chaetomium</taxon>
    </lineage>
</organism>
<keyword evidence="3" id="KW-1185">Reference proteome</keyword>
<proteinExistence type="predicted"/>
<sequence length="119" mass="12793">MHTKQILAIFSLFTSLAVAAPAGEVGDVSPRDASDLEKRSANFTMYGGDRCTDEVHTYFHQDGTGFRCYPVPAGKRSIRVFGSCSVRTWSGTDCRGGSAVITERDGCVTILYGSVSVDC</sequence>
<gene>
    <name evidence="2" type="ORF">B0H64DRAFT_378302</name>
</gene>
<evidence type="ECO:0000256" key="1">
    <source>
        <dbReference type="SAM" id="SignalP"/>
    </source>
</evidence>
<reference evidence="2" key="1">
    <citation type="journal article" date="2023" name="Mol. Phylogenet. Evol.">
        <title>Genome-scale phylogeny and comparative genomics of the fungal order Sordariales.</title>
        <authorList>
            <person name="Hensen N."/>
            <person name="Bonometti L."/>
            <person name="Westerberg I."/>
            <person name="Brannstrom I.O."/>
            <person name="Guillou S."/>
            <person name="Cros-Aarteil S."/>
            <person name="Calhoun S."/>
            <person name="Haridas S."/>
            <person name="Kuo A."/>
            <person name="Mondo S."/>
            <person name="Pangilinan J."/>
            <person name="Riley R."/>
            <person name="LaButti K."/>
            <person name="Andreopoulos B."/>
            <person name="Lipzen A."/>
            <person name="Chen C."/>
            <person name="Yan M."/>
            <person name="Daum C."/>
            <person name="Ng V."/>
            <person name="Clum A."/>
            <person name="Steindorff A."/>
            <person name="Ohm R.A."/>
            <person name="Martin F."/>
            <person name="Silar P."/>
            <person name="Natvig D.O."/>
            <person name="Lalanne C."/>
            <person name="Gautier V."/>
            <person name="Ament-Velasquez S.L."/>
            <person name="Kruys A."/>
            <person name="Hutchinson M.I."/>
            <person name="Powell A.J."/>
            <person name="Barry K."/>
            <person name="Miller A.N."/>
            <person name="Grigoriev I.V."/>
            <person name="Debuchy R."/>
            <person name="Gladieux P."/>
            <person name="Hiltunen Thoren M."/>
            <person name="Johannesson H."/>
        </authorList>
    </citation>
    <scope>NUCLEOTIDE SEQUENCE</scope>
    <source>
        <strain evidence="2">CBS 168.71</strain>
    </source>
</reference>
<reference evidence="2" key="2">
    <citation type="submission" date="2023-06" db="EMBL/GenBank/DDBJ databases">
        <authorList>
            <consortium name="Lawrence Berkeley National Laboratory"/>
            <person name="Haridas S."/>
            <person name="Hensen N."/>
            <person name="Bonometti L."/>
            <person name="Westerberg I."/>
            <person name="Brannstrom I.O."/>
            <person name="Guillou S."/>
            <person name="Cros-Aarteil S."/>
            <person name="Calhoun S."/>
            <person name="Kuo A."/>
            <person name="Mondo S."/>
            <person name="Pangilinan J."/>
            <person name="Riley R."/>
            <person name="Labutti K."/>
            <person name="Andreopoulos B."/>
            <person name="Lipzen A."/>
            <person name="Chen C."/>
            <person name="Yanf M."/>
            <person name="Daum C."/>
            <person name="Ng V."/>
            <person name="Clum A."/>
            <person name="Steindorff A."/>
            <person name="Ohm R."/>
            <person name="Martin F."/>
            <person name="Silar P."/>
            <person name="Natvig D."/>
            <person name="Lalanne C."/>
            <person name="Gautier V."/>
            <person name="Ament-Velasquez S.L."/>
            <person name="Kruys A."/>
            <person name="Hutchinson M.I."/>
            <person name="Powell A.J."/>
            <person name="Barry K."/>
            <person name="Miller A.N."/>
            <person name="Grigoriev I.V."/>
            <person name="Debuchy R."/>
            <person name="Gladieux P."/>
            <person name="Thoren M.H."/>
            <person name="Johannesson H."/>
        </authorList>
    </citation>
    <scope>NUCLEOTIDE SEQUENCE</scope>
    <source>
        <strain evidence="2">CBS 168.71</strain>
    </source>
</reference>
<accession>A0AAE0H6Q1</accession>
<dbReference type="EMBL" id="JAUEPN010000011">
    <property type="protein sequence ID" value="KAK3290994.1"/>
    <property type="molecule type" value="Genomic_DNA"/>
</dbReference>
<evidence type="ECO:0000313" key="3">
    <source>
        <dbReference type="Proteomes" id="UP001278766"/>
    </source>
</evidence>
<evidence type="ECO:0000313" key="2">
    <source>
        <dbReference type="EMBL" id="KAK3290994.1"/>
    </source>
</evidence>
<comment type="caution">
    <text evidence="2">The sequence shown here is derived from an EMBL/GenBank/DDBJ whole genome shotgun (WGS) entry which is preliminary data.</text>
</comment>
<dbReference type="RefSeq" id="XP_062654508.1">
    <property type="nucleotide sequence ID" value="XM_062802576.1"/>
</dbReference>